<evidence type="ECO:0000313" key="9">
    <source>
        <dbReference type="Proteomes" id="UP000233618"/>
    </source>
</evidence>
<feature type="chain" id="PRO_5014762170" description="OmpA-like domain-containing protein" evidence="6">
    <location>
        <begin position="21"/>
        <end position="573"/>
    </location>
</feature>
<feature type="region of interest" description="Disordered" evidence="5">
    <location>
        <begin position="63"/>
        <end position="99"/>
    </location>
</feature>
<comment type="subcellular location">
    <subcellularLocation>
        <location evidence="1">Cell outer membrane</location>
    </subcellularLocation>
</comment>
<evidence type="ECO:0000256" key="2">
    <source>
        <dbReference type="ARBA" id="ARBA00023136"/>
    </source>
</evidence>
<dbReference type="InterPro" id="IPR006664">
    <property type="entry name" value="OMP_bac"/>
</dbReference>
<dbReference type="EMBL" id="MVDE01000002">
    <property type="protein sequence ID" value="PKQ69019.1"/>
    <property type="molecule type" value="Genomic_DNA"/>
</dbReference>
<dbReference type="RefSeq" id="WP_180327167.1">
    <property type="nucleotide sequence ID" value="NZ_MVDE01000002.1"/>
</dbReference>
<dbReference type="AlphaFoldDB" id="A0A2N3IFC6"/>
<gene>
    <name evidence="8" type="ORF">BZG01_01560</name>
</gene>
<dbReference type="SUPFAM" id="SSF103088">
    <property type="entry name" value="OmpA-like"/>
    <property type="match status" value="1"/>
</dbReference>
<evidence type="ECO:0000256" key="6">
    <source>
        <dbReference type="SAM" id="SignalP"/>
    </source>
</evidence>
<dbReference type="PANTHER" id="PTHR30329:SF21">
    <property type="entry name" value="LIPOPROTEIN YIAD-RELATED"/>
    <property type="match status" value="1"/>
</dbReference>
<dbReference type="CDD" id="cd07185">
    <property type="entry name" value="OmpA_C-like"/>
    <property type="match status" value="1"/>
</dbReference>
<dbReference type="InterPro" id="IPR006665">
    <property type="entry name" value="OmpA-like"/>
</dbReference>
<keyword evidence="3" id="KW-0998">Cell outer membrane</keyword>
<proteinExistence type="predicted"/>
<evidence type="ECO:0000256" key="5">
    <source>
        <dbReference type="SAM" id="MobiDB-lite"/>
    </source>
</evidence>
<comment type="caution">
    <text evidence="8">The sequence shown here is derived from an EMBL/GenBank/DDBJ whole genome shotgun (WGS) entry which is preliminary data.</text>
</comment>
<protein>
    <recommendedName>
        <fullName evidence="7">OmpA-like domain-containing protein</fullName>
    </recommendedName>
</protein>
<dbReference type="PROSITE" id="PS51123">
    <property type="entry name" value="OMPA_2"/>
    <property type="match status" value="1"/>
</dbReference>
<organism evidence="8 9">
    <name type="scientific">Labilibaculum manganireducens</name>
    <dbReference type="NCBI Taxonomy" id="1940525"/>
    <lineage>
        <taxon>Bacteria</taxon>
        <taxon>Pseudomonadati</taxon>
        <taxon>Bacteroidota</taxon>
        <taxon>Bacteroidia</taxon>
        <taxon>Marinilabiliales</taxon>
        <taxon>Marinifilaceae</taxon>
        <taxon>Labilibaculum</taxon>
    </lineage>
</organism>
<keyword evidence="9" id="KW-1185">Reference proteome</keyword>
<dbReference type="InterPro" id="IPR036737">
    <property type="entry name" value="OmpA-like_sf"/>
</dbReference>
<dbReference type="Pfam" id="PF00691">
    <property type="entry name" value="OmpA"/>
    <property type="match status" value="1"/>
</dbReference>
<keyword evidence="6" id="KW-0732">Signal</keyword>
<evidence type="ECO:0000313" key="8">
    <source>
        <dbReference type="EMBL" id="PKQ69019.1"/>
    </source>
</evidence>
<dbReference type="InterPro" id="IPR050330">
    <property type="entry name" value="Bact_OuterMem_StrucFunc"/>
</dbReference>
<evidence type="ECO:0000256" key="1">
    <source>
        <dbReference type="ARBA" id="ARBA00004442"/>
    </source>
</evidence>
<name>A0A2N3IFC6_9BACT</name>
<dbReference type="PANTHER" id="PTHR30329">
    <property type="entry name" value="STATOR ELEMENT OF FLAGELLAR MOTOR COMPLEX"/>
    <property type="match status" value="1"/>
</dbReference>
<evidence type="ECO:0000259" key="7">
    <source>
        <dbReference type="PROSITE" id="PS51123"/>
    </source>
</evidence>
<evidence type="ECO:0000256" key="3">
    <source>
        <dbReference type="ARBA" id="ARBA00023237"/>
    </source>
</evidence>
<dbReference type="PRINTS" id="PR01021">
    <property type="entry name" value="OMPADOMAIN"/>
</dbReference>
<reference evidence="8 9" key="1">
    <citation type="journal article" date="2017" name="Front. Microbiol.">
        <title>Labilibaculum manganireducens gen. nov., sp. nov. and Labilibaculum filiforme sp. nov., Novel Bacteroidetes Isolated from Subsurface Sediments of the Baltic Sea.</title>
        <authorList>
            <person name="Vandieken V."/>
            <person name="Marshall I.P."/>
            <person name="Niemann H."/>
            <person name="Engelen B."/>
            <person name="Cypionka H."/>
        </authorList>
    </citation>
    <scope>NUCLEOTIDE SEQUENCE [LARGE SCALE GENOMIC DNA]</scope>
    <source>
        <strain evidence="8 9">59.10-2M</strain>
    </source>
</reference>
<dbReference type="Proteomes" id="UP000233618">
    <property type="component" value="Unassembled WGS sequence"/>
</dbReference>
<feature type="compositionally biased region" description="Basic and acidic residues" evidence="5">
    <location>
        <begin position="69"/>
        <end position="84"/>
    </location>
</feature>
<dbReference type="Gene3D" id="3.30.1330.60">
    <property type="entry name" value="OmpA-like domain"/>
    <property type="match status" value="1"/>
</dbReference>
<sequence length="573" mass="64000">MKKGIFITFLFALSFSLVNGQVVEPEKVVKKQGTRRANNKIERGVDKGFDKLEEGIGSLFGKKKKKKKAANEEPKNTSDKKEDSNGNDGNNSNERVEKQVAKKPNVVWNKFDFVPGDVVIFEDSPAVTEENGEFPSRWDLVKGQVEIASVNGENVMMFMDGTPTVVPYLKNASEDYLPEIFTVEFDFYKPANGNRFSVYLYDLKNQKNSGQEIEIGYKHISVENSDVSGEHPDLDYTWNDKARWIHVSIAYTKGKLKVYMDDTRLINIPHYEANPTGISLQAYWAKLADDKAYYVKNVRIAKGGVKYYDRVLQDGKIICNGIRFDVNKASLKPESMGPINEIFQLLQKQPDLNFSVEGHTDSDGDDASNKSLSEARAKVVMEKLIEMGISSNRLSYAGYGESKPLDNNSTPEGKANNRRVEFVKTEGNTASANPNTSGNSIFDSLDRKAIDTKMESLPNGNIPVSDQSGILLKNGTTIIYGSSDGNLGKMEVLNVDESDNYRLTVKYVTYNDDGSVHSKSDHLEIGGTYTCDLDEGNTGDMMRSEEDFWLGRSDAKSTTIVQRENTGFYLIPN</sequence>
<accession>A0A2N3IFC6</accession>
<feature type="signal peptide" evidence="6">
    <location>
        <begin position="1"/>
        <end position="20"/>
    </location>
</feature>
<dbReference type="GO" id="GO:0009279">
    <property type="term" value="C:cell outer membrane"/>
    <property type="evidence" value="ECO:0007669"/>
    <property type="project" value="UniProtKB-SubCell"/>
</dbReference>
<feature type="domain" description="OmpA-like" evidence="7">
    <location>
        <begin position="311"/>
        <end position="428"/>
    </location>
</feature>
<keyword evidence="2 4" id="KW-0472">Membrane</keyword>
<evidence type="ECO:0000256" key="4">
    <source>
        <dbReference type="PROSITE-ProRule" id="PRU00473"/>
    </source>
</evidence>